<dbReference type="Proteomes" id="UP000034664">
    <property type="component" value="Unassembled WGS sequence"/>
</dbReference>
<proteinExistence type="predicted"/>
<dbReference type="Gene3D" id="3.30.700.10">
    <property type="entry name" value="Glycoprotein, Type 4 Pilin"/>
    <property type="match status" value="1"/>
</dbReference>
<keyword evidence="1" id="KW-0812">Transmembrane</keyword>
<dbReference type="InterPro" id="IPR012902">
    <property type="entry name" value="N_methyl_site"/>
</dbReference>
<keyword evidence="1" id="KW-0472">Membrane</keyword>
<dbReference type="NCBIfam" id="TIGR02532">
    <property type="entry name" value="IV_pilin_GFxxxE"/>
    <property type="match status" value="1"/>
</dbReference>
<protein>
    <recommendedName>
        <fullName evidence="4">General secretion pathway protein G</fullName>
    </recommendedName>
</protein>
<evidence type="ECO:0000313" key="2">
    <source>
        <dbReference type="EMBL" id="KKR72366.1"/>
    </source>
</evidence>
<evidence type="ECO:0008006" key="4">
    <source>
        <dbReference type="Google" id="ProtNLM"/>
    </source>
</evidence>
<comment type="caution">
    <text evidence="2">The sequence shown here is derived from an EMBL/GenBank/DDBJ whole genome shotgun (WGS) entry which is preliminary data.</text>
</comment>
<evidence type="ECO:0000313" key="3">
    <source>
        <dbReference type="Proteomes" id="UP000034664"/>
    </source>
</evidence>
<name>A0A0G0TC22_9BACT</name>
<dbReference type="AlphaFoldDB" id="A0A0G0TC22"/>
<dbReference type="SUPFAM" id="SSF54523">
    <property type="entry name" value="Pili subunits"/>
    <property type="match status" value="1"/>
</dbReference>
<reference evidence="2 3" key="1">
    <citation type="journal article" date="2015" name="Nature">
        <title>rRNA introns, odd ribosomes, and small enigmatic genomes across a large radiation of phyla.</title>
        <authorList>
            <person name="Brown C.T."/>
            <person name="Hug L.A."/>
            <person name="Thomas B.C."/>
            <person name="Sharon I."/>
            <person name="Castelle C.J."/>
            <person name="Singh A."/>
            <person name="Wilkins M.J."/>
            <person name="Williams K.H."/>
            <person name="Banfield J.F."/>
        </authorList>
    </citation>
    <scope>NUCLEOTIDE SEQUENCE [LARGE SCALE GENOMIC DNA]</scope>
</reference>
<evidence type="ECO:0000256" key="1">
    <source>
        <dbReference type="SAM" id="Phobius"/>
    </source>
</evidence>
<sequence length="225" mass="25155">MTTPISACQNENSVIRIIRMKNRIIRIANCGFTLRIGGFTFTELIVVVSIIAVLTSASIMGAINISQHARRVRARDDVQALIHGVLQYQIDMGFFPPDVWSGIDPGLTQPLPNNPYGFYPGPGGGIWTNDAGLPSNWQDIVNERWNGPYIEHFPQFTPWKGLYDYNYWPTPSACHPHGIYIGIQPMADTGANSIPAVDEQYFIDEQIDVDGCNNRYVQVLIQSLD</sequence>
<dbReference type="EMBL" id="LBZM01000006">
    <property type="protein sequence ID" value="KKR72366.1"/>
    <property type="molecule type" value="Genomic_DNA"/>
</dbReference>
<accession>A0A0G0TC22</accession>
<feature type="transmembrane region" description="Helical" evidence="1">
    <location>
        <begin position="44"/>
        <end position="65"/>
    </location>
</feature>
<keyword evidence="1" id="KW-1133">Transmembrane helix</keyword>
<organism evidence="2 3">
    <name type="scientific">Candidatus Roizmanbacteria bacterium GW2011_GWB1_40_7</name>
    <dbReference type="NCBI Taxonomy" id="1618482"/>
    <lineage>
        <taxon>Bacteria</taxon>
        <taxon>Candidatus Roizmaniibacteriota</taxon>
    </lineage>
</organism>
<dbReference type="InterPro" id="IPR045584">
    <property type="entry name" value="Pilin-like"/>
</dbReference>
<gene>
    <name evidence="2" type="ORF">UU14_C0006G0005</name>
</gene>